<comment type="subcellular location">
    <subcellularLocation>
        <location evidence="6">Cytoplasm</location>
    </subcellularLocation>
</comment>
<evidence type="ECO:0000256" key="6">
    <source>
        <dbReference type="HAMAP-Rule" id="MF_00020"/>
    </source>
</evidence>
<dbReference type="GO" id="GO:0000287">
    <property type="term" value="F:magnesium ion binding"/>
    <property type="evidence" value="ECO:0007669"/>
    <property type="project" value="UniProtKB-UniRule"/>
</dbReference>
<keyword evidence="6" id="KW-0963">Cytoplasm</keyword>
<evidence type="ECO:0000313" key="8">
    <source>
        <dbReference type="EMBL" id="OGH03620.1"/>
    </source>
</evidence>
<keyword evidence="6" id="KW-0460">Magnesium</keyword>
<protein>
    <recommendedName>
        <fullName evidence="6">Acetate kinase</fullName>
        <ecNumber evidence="6">2.7.2.1</ecNumber>
    </recommendedName>
    <alternativeName>
        <fullName evidence="6">Acetokinase</fullName>
    </alternativeName>
</protein>
<feature type="site" description="Transition state stabilizer" evidence="6">
    <location>
        <position position="177"/>
    </location>
</feature>
<dbReference type="EMBL" id="MFNF01000014">
    <property type="protein sequence ID" value="OGH03620.1"/>
    <property type="molecule type" value="Genomic_DNA"/>
</dbReference>
<dbReference type="Pfam" id="PF00871">
    <property type="entry name" value="Acetate_kinase"/>
    <property type="match status" value="1"/>
</dbReference>
<dbReference type="EC" id="2.7.2.1" evidence="6"/>
<feature type="binding site" evidence="6">
    <location>
        <position position="379"/>
    </location>
    <ligand>
        <name>Mg(2+)</name>
        <dbReference type="ChEBI" id="CHEBI:18420"/>
    </ligand>
</feature>
<comment type="subunit">
    <text evidence="6">Homodimer.</text>
</comment>
<evidence type="ECO:0000256" key="4">
    <source>
        <dbReference type="ARBA" id="ARBA00022777"/>
    </source>
</evidence>
<dbReference type="UniPathway" id="UPA00340">
    <property type="reaction ID" value="UER00458"/>
</dbReference>
<dbReference type="AlphaFoldDB" id="A0A1F6H015"/>
<dbReference type="InterPro" id="IPR043129">
    <property type="entry name" value="ATPase_NBD"/>
</dbReference>
<dbReference type="InterPro" id="IPR004372">
    <property type="entry name" value="Ac/propionate_kinase"/>
</dbReference>
<dbReference type="PRINTS" id="PR00471">
    <property type="entry name" value="ACETATEKNASE"/>
</dbReference>
<keyword evidence="2 6" id="KW-0808">Transferase</keyword>
<proteinExistence type="inferred from homology"/>
<dbReference type="InterPro" id="IPR000890">
    <property type="entry name" value="Aliphatic_acid_kin_short-chain"/>
</dbReference>
<dbReference type="PROSITE" id="PS01075">
    <property type="entry name" value="ACETATE_KINASE_1"/>
    <property type="match status" value="1"/>
</dbReference>
<evidence type="ECO:0000256" key="5">
    <source>
        <dbReference type="ARBA" id="ARBA00022840"/>
    </source>
</evidence>
<name>A0A1F6H015_9PROT</name>
<dbReference type="HAMAP" id="MF_00020">
    <property type="entry name" value="Acetate_kinase"/>
    <property type="match status" value="1"/>
</dbReference>
<evidence type="ECO:0000256" key="2">
    <source>
        <dbReference type="ARBA" id="ARBA00022679"/>
    </source>
</evidence>
<organism evidence="8 9">
    <name type="scientific">Candidatus Lambdaproteobacteria bacterium RIFOXYD2_FULL_56_26</name>
    <dbReference type="NCBI Taxonomy" id="1817773"/>
    <lineage>
        <taxon>Bacteria</taxon>
        <taxon>Pseudomonadati</taxon>
        <taxon>Pseudomonadota</taxon>
        <taxon>Candidatus Lambdaproteobacteria</taxon>
    </lineage>
</organism>
<dbReference type="CDD" id="cd24010">
    <property type="entry name" value="ASKHA_NBD_AcK_PK"/>
    <property type="match status" value="1"/>
</dbReference>
<accession>A0A1F6H015</accession>
<evidence type="ECO:0000256" key="3">
    <source>
        <dbReference type="ARBA" id="ARBA00022741"/>
    </source>
</evidence>
<feature type="binding site" evidence="6">
    <location>
        <begin position="279"/>
        <end position="281"/>
    </location>
    <ligand>
        <name>ATP</name>
        <dbReference type="ChEBI" id="CHEBI:30616"/>
    </ligand>
</feature>
<reference evidence="8 9" key="1">
    <citation type="journal article" date="2016" name="Nat. Commun.">
        <title>Thousands of microbial genomes shed light on interconnected biogeochemical processes in an aquifer system.</title>
        <authorList>
            <person name="Anantharaman K."/>
            <person name="Brown C.T."/>
            <person name="Hug L.A."/>
            <person name="Sharon I."/>
            <person name="Castelle C.J."/>
            <person name="Probst A.J."/>
            <person name="Thomas B.C."/>
            <person name="Singh A."/>
            <person name="Wilkins M.J."/>
            <person name="Karaoz U."/>
            <person name="Brodie E.L."/>
            <person name="Williams K.H."/>
            <person name="Hubbard S.S."/>
            <person name="Banfield J.F."/>
        </authorList>
    </citation>
    <scope>NUCLEOTIDE SEQUENCE [LARGE SCALE GENOMIC DNA]</scope>
</reference>
<feature type="active site" description="Proton donor/acceptor" evidence="6">
    <location>
        <position position="145"/>
    </location>
</feature>
<feature type="binding site" evidence="6">
    <location>
        <begin position="205"/>
        <end position="209"/>
    </location>
    <ligand>
        <name>ATP</name>
        <dbReference type="ChEBI" id="CHEBI:30616"/>
    </ligand>
</feature>
<dbReference type="GO" id="GO:0005524">
    <property type="term" value="F:ATP binding"/>
    <property type="evidence" value="ECO:0007669"/>
    <property type="project" value="UniProtKB-KW"/>
</dbReference>
<dbReference type="SUPFAM" id="SSF53067">
    <property type="entry name" value="Actin-like ATPase domain"/>
    <property type="match status" value="2"/>
</dbReference>
<dbReference type="PIRSF" id="PIRSF000722">
    <property type="entry name" value="Acetate_prop_kin"/>
    <property type="match status" value="1"/>
</dbReference>
<dbReference type="GO" id="GO:0006083">
    <property type="term" value="P:acetate metabolic process"/>
    <property type="evidence" value="ECO:0007669"/>
    <property type="project" value="TreeGrafter"/>
</dbReference>
<comment type="catalytic activity">
    <reaction evidence="6">
        <text>acetate + ATP = acetyl phosphate + ADP</text>
        <dbReference type="Rhea" id="RHEA:11352"/>
        <dbReference type="ChEBI" id="CHEBI:22191"/>
        <dbReference type="ChEBI" id="CHEBI:30089"/>
        <dbReference type="ChEBI" id="CHEBI:30616"/>
        <dbReference type="ChEBI" id="CHEBI:456216"/>
        <dbReference type="EC" id="2.7.2.1"/>
    </reaction>
</comment>
<gene>
    <name evidence="6" type="primary">ackA</name>
    <name evidence="8" type="ORF">A2557_13895</name>
</gene>
<comment type="caution">
    <text evidence="8">The sequence shown here is derived from an EMBL/GenBank/DDBJ whole genome shotgun (WGS) entry which is preliminary data.</text>
</comment>
<evidence type="ECO:0000256" key="1">
    <source>
        <dbReference type="ARBA" id="ARBA00008748"/>
    </source>
</evidence>
<dbReference type="Proteomes" id="UP000177583">
    <property type="component" value="Unassembled WGS sequence"/>
</dbReference>
<dbReference type="Gene3D" id="3.30.420.40">
    <property type="match status" value="2"/>
</dbReference>
<comment type="pathway">
    <text evidence="6">Metabolic intermediate biosynthesis; acetyl-CoA biosynthesis; acetyl-CoA from acetate: step 1/2.</text>
</comment>
<evidence type="ECO:0000256" key="7">
    <source>
        <dbReference type="RuleBase" id="RU003835"/>
    </source>
</evidence>
<dbReference type="GO" id="GO:0008776">
    <property type="term" value="F:acetate kinase activity"/>
    <property type="evidence" value="ECO:0007669"/>
    <property type="project" value="UniProtKB-UniRule"/>
</dbReference>
<dbReference type="GO" id="GO:0006085">
    <property type="term" value="P:acetyl-CoA biosynthetic process"/>
    <property type="evidence" value="ECO:0007669"/>
    <property type="project" value="UniProtKB-UniRule"/>
</dbReference>
<dbReference type="NCBIfam" id="TIGR00016">
    <property type="entry name" value="ackA"/>
    <property type="match status" value="1"/>
</dbReference>
<feature type="site" description="Transition state stabilizer" evidence="6">
    <location>
        <position position="238"/>
    </location>
</feature>
<sequence>MKTLVLNCGSSSIKYRLYDGETLLADGLAERIGESSGRLTYHGKGEAVEQTGPIQDHQSGMERVLQLLTHPKTGVLANKEDLTQIGHRVVHGGEAFQQPALITQAVLQAIKDCIPLAPLHNPANITGIEVATQVFPGAKQIAVFDTAFHQTLPEKAYRYALPEAHYQELRVRRYGFHGTSHKFVALEAAKVLGKPIEDLKLITLHLGNGSSMAAIAGGRSIDTTMGLTPLEGLVMGTRCGDLDPAIPGFLAEHLNLSLQQVDQLLNKNSGFKGLTGHNDLRTIVAKFEAGGEKEKLALELAAYRIKKYIGAYTAALGGLDALIFTAGIGEHSSLFRSLCVEGLEFLGLGLDLTKNQAPLHPDLSLTGSKAKILVIPTNEELMIVRECRSLA</sequence>
<keyword evidence="5 6" id="KW-0067">ATP-binding</keyword>
<keyword evidence="6" id="KW-0479">Metal-binding</keyword>
<keyword evidence="4 6" id="KW-0418">Kinase</keyword>
<feature type="binding site" evidence="6">
    <location>
        <position position="88"/>
    </location>
    <ligand>
        <name>substrate</name>
    </ligand>
</feature>
<dbReference type="GO" id="GO:0005737">
    <property type="term" value="C:cytoplasm"/>
    <property type="evidence" value="ECO:0007669"/>
    <property type="project" value="UniProtKB-SubCell"/>
</dbReference>
<dbReference type="PANTHER" id="PTHR21060:SF15">
    <property type="entry name" value="ACETATE KINASE-RELATED"/>
    <property type="match status" value="1"/>
</dbReference>
<feature type="binding site" evidence="6">
    <location>
        <position position="7"/>
    </location>
    <ligand>
        <name>Mg(2+)</name>
        <dbReference type="ChEBI" id="CHEBI:18420"/>
    </ligand>
</feature>
<comment type="function">
    <text evidence="6">Catalyzes the formation of acetyl phosphate from acetate and ATP. Can also catalyze the reverse reaction.</text>
</comment>
<dbReference type="InterPro" id="IPR023865">
    <property type="entry name" value="Aliphatic_acid_kinase_CS"/>
</dbReference>
<feature type="binding site" evidence="6">
    <location>
        <begin position="327"/>
        <end position="331"/>
    </location>
    <ligand>
        <name>ATP</name>
        <dbReference type="ChEBI" id="CHEBI:30616"/>
    </ligand>
</feature>
<comment type="cofactor">
    <cofactor evidence="6">
        <name>Mg(2+)</name>
        <dbReference type="ChEBI" id="CHEBI:18420"/>
    </cofactor>
    <cofactor evidence="6">
        <name>Mn(2+)</name>
        <dbReference type="ChEBI" id="CHEBI:29035"/>
    </cofactor>
    <text evidence="6">Mg(2+). Can also accept Mn(2+).</text>
</comment>
<dbReference type="PANTHER" id="PTHR21060">
    <property type="entry name" value="ACETATE KINASE"/>
    <property type="match status" value="1"/>
</dbReference>
<evidence type="ECO:0000313" key="9">
    <source>
        <dbReference type="Proteomes" id="UP000177583"/>
    </source>
</evidence>
<comment type="similarity">
    <text evidence="1 6 7">Belongs to the acetokinase family.</text>
</comment>
<keyword evidence="3 6" id="KW-0547">Nucleotide-binding</keyword>
<dbReference type="PROSITE" id="PS01076">
    <property type="entry name" value="ACETATE_KINASE_2"/>
    <property type="match status" value="1"/>
</dbReference>
<feature type="binding site" evidence="6">
    <location>
        <position position="14"/>
    </location>
    <ligand>
        <name>ATP</name>
        <dbReference type="ChEBI" id="CHEBI:30616"/>
    </ligand>
</feature>